<evidence type="ECO:0000313" key="2">
    <source>
        <dbReference type="Proteomes" id="UP000784294"/>
    </source>
</evidence>
<evidence type="ECO:0000313" key="1">
    <source>
        <dbReference type="EMBL" id="VEL43480.1"/>
    </source>
</evidence>
<organism evidence="1 2">
    <name type="scientific">Protopolystoma xenopodis</name>
    <dbReference type="NCBI Taxonomy" id="117903"/>
    <lineage>
        <taxon>Eukaryota</taxon>
        <taxon>Metazoa</taxon>
        <taxon>Spiralia</taxon>
        <taxon>Lophotrochozoa</taxon>
        <taxon>Platyhelminthes</taxon>
        <taxon>Monogenea</taxon>
        <taxon>Polyopisthocotylea</taxon>
        <taxon>Polystomatidea</taxon>
        <taxon>Polystomatidae</taxon>
        <taxon>Protopolystoma</taxon>
    </lineage>
</organism>
<comment type="caution">
    <text evidence="1">The sequence shown here is derived from an EMBL/GenBank/DDBJ whole genome shotgun (WGS) entry which is preliminary data.</text>
</comment>
<protein>
    <submittedName>
        <fullName evidence="1">Uncharacterized protein</fullName>
    </submittedName>
</protein>
<sequence length="76" mass="8327">MLAASEAVDRLFHSITVVVVTAESSIFMEHSKTTSNQGLILIPCKPLKRWIPTELTPTEAILPQSALAPDNEQKPN</sequence>
<proteinExistence type="predicted"/>
<name>A0A448XRY8_9PLAT</name>
<dbReference type="Proteomes" id="UP000784294">
    <property type="component" value="Unassembled WGS sequence"/>
</dbReference>
<dbReference type="EMBL" id="CAAALY010281851">
    <property type="protein sequence ID" value="VEL43480.1"/>
    <property type="molecule type" value="Genomic_DNA"/>
</dbReference>
<keyword evidence="2" id="KW-1185">Reference proteome</keyword>
<accession>A0A448XRY8</accession>
<dbReference type="AlphaFoldDB" id="A0A448XRY8"/>
<reference evidence="1" key="1">
    <citation type="submission" date="2018-11" db="EMBL/GenBank/DDBJ databases">
        <authorList>
            <consortium name="Pathogen Informatics"/>
        </authorList>
    </citation>
    <scope>NUCLEOTIDE SEQUENCE</scope>
</reference>
<gene>
    <name evidence="1" type="ORF">PXEA_LOCUS36920</name>
</gene>